<protein>
    <recommendedName>
        <fullName evidence="3">Ethyl tert-butyl ether degradation protein EthD</fullName>
    </recommendedName>
</protein>
<reference evidence="1 2" key="1">
    <citation type="journal article" date="2015" name="Microbiome">
        <title>Genomic resolution of linkages in carbon, nitrogen, and sulfur cycling among widespread estuary sediment bacteria.</title>
        <authorList>
            <person name="Baker B.J."/>
            <person name="Lazar C.S."/>
            <person name="Teske A.P."/>
            <person name="Dick G.J."/>
        </authorList>
    </citation>
    <scope>NUCLEOTIDE SEQUENCE [LARGE SCALE GENOMIC DNA]</scope>
    <source>
        <strain evidence="1">SM23_42</strain>
    </source>
</reference>
<evidence type="ECO:0000313" key="1">
    <source>
        <dbReference type="EMBL" id="KPK64245.1"/>
    </source>
</evidence>
<dbReference type="Proteomes" id="UP000051373">
    <property type="component" value="Unassembled WGS sequence"/>
</dbReference>
<name>A0A0S8FU50_UNCW3</name>
<comment type="caution">
    <text evidence="1">The sequence shown here is derived from an EMBL/GenBank/DDBJ whole genome shotgun (WGS) entry which is preliminary data.</text>
</comment>
<evidence type="ECO:0000313" key="2">
    <source>
        <dbReference type="Proteomes" id="UP000051373"/>
    </source>
</evidence>
<proteinExistence type="predicted"/>
<sequence>MPTLFCVYNLKKDANAEEYGAYLTKTKIPGIRGAPWCTDFKTWKIDKVLAPAVSEPEGDMPKESPYQYIAKLEVSDLGAMVSFLGTDAGKDFMKSWSVFLDPTSIFTMAHEV</sequence>
<dbReference type="InterPro" id="IPR011008">
    <property type="entry name" value="Dimeric_a/b-barrel"/>
</dbReference>
<evidence type="ECO:0008006" key="3">
    <source>
        <dbReference type="Google" id="ProtNLM"/>
    </source>
</evidence>
<accession>A0A0S8FU50</accession>
<dbReference type="AlphaFoldDB" id="A0A0S8FU50"/>
<gene>
    <name evidence="1" type="ORF">AMJ83_03185</name>
</gene>
<dbReference type="Gene3D" id="3.30.70.100">
    <property type="match status" value="1"/>
</dbReference>
<organism evidence="1 2">
    <name type="scientific">candidate division WOR_3 bacterium SM23_42</name>
    <dbReference type="NCBI Taxonomy" id="1703779"/>
    <lineage>
        <taxon>Bacteria</taxon>
        <taxon>Bacteria division WOR-3</taxon>
    </lineage>
</organism>
<dbReference type="EMBL" id="LJUJ01000004">
    <property type="protein sequence ID" value="KPK64245.1"/>
    <property type="molecule type" value="Genomic_DNA"/>
</dbReference>
<dbReference type="SUPFAM" id="SSF54909">
    <property type="entry name" value="Dimeric alpha+beta barrel"/>
    <property type="match status" value="1"/>
</dbReference>